<reference evidence="2" key="1">
    <citation type="submission" date="2020-04" db="EMBL/GenBank/DDBJ databases">
        <title>Deep metagenomics examines the oral microbiome during advanced dental caries in children, revealing novel taxa and co-occurrences with host molecules.</title>
        <authorList>
            <person name="Baker J.L."/>
            <person name="Morton J.T."/>
            <person name="Dinis M."/>
            <person name="Alvarez R."/>
            <person name="Tran N.C."/>
            <person name="Knight R."/>
            <person name="Edlund A."/>
        </authorList>
    </citation>
    <scope>NUCLEOTIDE SEQUENCE</scope>
    <source>
        <strain evidence="2">JCVI_38_bin.19</strain>
    </source>
</reference>
<organism evidence="2 3">
    <name type="scientific">Oribacterium sinus</name>
    <dbReference type="NCBI Taxonomy" id="237576"/>
    <lineage>
        <taxon>Bacteria</taxon>
        <taxon>Bacillati</taxon>
        <taxon>Bacillota</taxon>
        <taxon>Clostridia</taxon>
        <taxon>Lachnospirales</taxon>
        <taxon>Lachnospiraceae</taxon>
        <taxon>Oribacterium</taxon>
    </lineage>
</organism>
<sequence length="118" mass="13357">MKVIGKFLKILGKIVLTLLAFLLVCILLYFGKLKFEELQAHREIKEVQAEMKPLSAEYIPENISILSIGEAAHGCKEMQELKLSVFKEMVEKRGFTAFALEADYGECAEINRYIQGGE</sequence>
<keyword evidence="1" id="KW-1133">Transmembrane helix</keyword>
<dbReference type="Proteomes" id="UP000775770">
    <property type="component" value="Unassembled WGS sequence"/>
</dbReference>
<dbReference type="PANTHER" id="PTHR31299:SF0">
    <property type="entry name" value="ESTERASE, PUTATIVE (AFU_ORTHOLOGUE AFUA_1G05850)-RELATED"/>
    <property type="match status" value="1"/>
</dbReference>
<evidence type="ECO:0000256" key="1">
    <source>
        <dbReference type="SAM" id="Phobius"/>
    </source>
</evidence>
<accession>A0A930DPK3</accession>
<evidence type="ECO:0000313" key="3">
    <source>
        <dbReference type="Proteomes" id="UP000775770"/>
    </source>
</evidence>
<protein>
    <submittedName>
        <fullName evidence="2">Erythromycin esterase family protein</fullName>
    </submittedName>
</protein>
<name>A0A930DPK3_9FIRM</name>
<dbReference type="EMBL" id="JABZRA010000215">
    <property type="protein sequence ID" value="MBF1273670.1"/>
    <property type="molecule type" value="Genomic_DNA"/>
</dbReference>
<gene>
    <name evidence="2" type="ORF">HXM90_09730</name>
</gene>
<dbReference type="InterPro" id="IPR052036">
    <property type="entry name" value="Hydrolase/PRTase-associated"/>
</dbReference>
<dbReference type="Pfam" id="PF05139">
    <property type="entry name" value="Erythro_esteras"/>
    <property type="match status" value="1"/>
</dbReference>
<dbReference type="SUPFAM" id="SSF159501">
    <property type="entry name" value="EreA/ChaN-like"/>
    <property type="match status" value="1"/>
</dbReference>
<comment type="caution">
    <text evidence="2">The sequence shown here is derived from an EMBL/GenBank/DDBJ whole genome shotgun (WGS) entry which is preliminary data.</text>
</comment>
<feature type="non-terminal residue" evidence="2">
    <location>
        <position position="118"/>
    </location>
</feature>
<proteinExistence type="predicted"/>
<dbReference type="Gene3D" id="3.30.1870.10">
    <property type="entry name" value="EreA-like, domain 2"/>
    <property type="match status" value="1"/>
</dbReference>
<keyword evidence="1" id="KW-0812">Transmembrane</keyword>
<keyword evidence="1" id="KW-0472">Membrane</keyword>
<dbReference type="AlphaFoldDB" id="A0A930DPK3"/>
<dbReference type="PANTHER" id="PTHR31299">
    <property type="entry name" value="ESTERASE, PUTATIVE (AFU_ORTHOLOGUE AFUA_1G05850)-RELATED"/>
    <property type="match status" value="1"/>
</dbReference>
<feature type="transmembrane region" description="Helical" evidence="1">
    <location>
        <begin position="7"/>
        <end position="30"/>
    </location>
</feature>
<evidence type="ECO:0000313" key="2">
    <source>
        <dbReference type="EMBL" id="MBF1273670.1"/>
    </source>
</evidence>
<dbReference type="GO" id="GO:0046677">
    <property type="term" value="P:response to antibiotic"/>
    <property type="evidence" value="ECO:0007669"/>
    <property type="project" value="InterPro"/>
</dbReference>
<dbReference type="RefSeq" id="WP_304073466.1">
    <property type="nucleotide sequence ID" value="NZ_JABZRA010000215.1"/>
</dbReference>
<dbReference type="InterPro" id="IPR007815">
    <property type="entry name" value="Emycin_Estase"/>
</dbReference>